<evidence type="ECO:0000313" key="2">
    <source>
        <dbReference type="Proteomes" id="UP000034054"/>
    </source>
</evidence>
<evidence type="ECO:0000313" key="1">
    <source>
        <dbReference type="EMBL" id="KKW31084.1"/>
    </source>
</evidence>
<organism evidence="1 2">
    <name type="scientific">Candidatus Uhrbacteria bacterium GW2011_GWA2_52_8d</name>
    <dbReference type="NCBI Taxonomy" id="1618979"/>
    <lineage>
        <taxon>Bacteria</taxon>
        <taxon>Candidatus Uhriibacteriota</taxon>
    </lineage>
</organism>
<reference evidence="1 2" key="1">
    <citation type="journal article" date="2015" name="Nature">
        <title>rRNA introns, odd ribosomes, and small enigmatic genomes across a large radiation of phyla.</title>
        <authorList>
            <person name="Brown C.T."/>
            <person name="Hug L.A."/>
            <person name="Thomas B.C."/>
            <person name="Sharon I."/>
            <person name="Castelle C.J."/>
            <person name="Singh A."/>
            <person name="Wilkins M.J."/>
            <person name="Williams K.H."/>
            <person name="Banfield J.F."/>
        </authorList>
    </citation>
    <scope>NUCLEOTIDE SEQUENCE [LARGE SCALE GENOMIC DNA]</scope>
</reference>
<protein>
    <submittedName>
        <fullName evidence="1">Uncharacterized protein</fullName>
    </submittedName>
</protein>
<accession>A0A0G2AF00</accession>
<gene>
    <name evidence="1" type="ORF">UY76_C0066G0002</name>
</gene>
<sequence length="467" mass="53450">MSAEQRKSEHRFEVGEKPEPLSQFTNWVSKYGQRFDQPRDESYGESRYTPNDFLDQVSALFGEGDWYYPDEVVPIKVQQMREQLGTTLSHGKVKMTQTNTYSITYQVTPDWLMWKLDRRANLSFVSGNAFDMIFSQDGDLVHVGVGNGYSVRSNPIWIERDLMWKKLDKIIDEVILRDDFSLETIKDMNVDAQQIIFQEHQDVVKKIEQRYIEVTARLFGWLHAITEFRKRTLGWDQGALTKEILSGASRDLQQRLFPHRKKSIREVDEMMGQELLKIDKIKADIHRQLVGFRYLTEYGIGRERVTAELDIHMRAANKDSIQIHGDIVGAWSQEFTTTDVAEGPSFSLILGSGITMTSSSDYSDPAREPLYTSFVSSGRSRKQDILLADEIIALVAERYPSLRGFNNLKIRGSTHEIFTGNEVVFERSEISKVSEKIGISPEAIAQVICAIAKACIERQVTNQGSSH</sequence>
<dbReference type="Proteomes" id="UP000034054">
    <property type="component" value="Unassembled WGS sequence"/>
</dbReference>
<dbReference type="EMBL" id="LCRH01000066">
    <property type="protein sequence ID" value="KKW31084.1"/>
    <property type="molecule type" value="Genomic_DNA"/>
</dbReference>
<dbReference type="AlphaFoldDB" id="A0A0G2AF00"/>
<proteinExistence type="predicted"/>
<name>A0A0G2AF00_9BACT</name>
<comment type="caution">
    <text evidence="1">The sequence shown here is derived from an EMBL/GenBank/DDBJ whole genome shotgun (WGS) entry which is preliminary data.</text>
</comment>